<dbReference type="GO" id="GO:0016758">
    <property type="term" value="F:hexosyltransferase activity"/>
    <property type="evidence" value="ECO:0007669"/>
    <property type="project" value="TreeGrafter"/>
</dbReference>
<dbReference type="GO" id="GO:0033843">
    <property type="term" value="F:xyloglucan 6-xylosyltransferase activity"/>
    <property type="evidence" value="ECO:0007669"/>
    <property type="project" value="UniProtKB-EC"/>
</dbReference>
<protein>
    <recommendedName>
        <fullName evidence="12">xyloglucan 6-xylosyltransferase</fullName>
        <ecNumber evidence="12">2.4.2.39</ecNumber>
    </recommendedName>
</protein>
<name>A0AAW0LKU4_QUESU</name>
<evidence type="ECO:0000256" key="3">
    <source>
        <dbReference type="ARBA" id="ARBA00022676"/>
    </source>
</evidence>
<keyword evidence="5 13" id="KW-0812">Transmembrane</keyword>
<dbReference type="PANTHER" id="PTHR31311:SF13">
    <property type="entry name" value="XYLOGLUCAN 6-XYLOSYLTRANSFERASE 5-RELATED"/>
    <property type="match status" value="1"/>
</dbReference>
<dbReference type="FunFam" id="3.90.550.10:FF:000101">
    <property type="entry name" value="Probable glycosyltransferase 5"/>
    <property type="match status" value="1"/>
</dbReference>
<keyword evidence="3" id="KW-0328">Glycosyltransferase</keyword>
<evidence type="ECO:0000313" key="14">
    <source>
        <dbReference type="EMBL" id="KAK7851083.1"/>
    </source>
</evidence>
<proteinExistence type="inferred from homology"/>
<dbReference type="AlphaFoldDB" id="A0AAW0LKU4"/>
<organism evidence="14 15">
    <name type="scientific">Quercus suber</name>
    <name type="common">Cork oak</name>
    <dbReference type="NCBI Taxonomy" id="58331"/>
    <lineage>
        <taxon>Eukaryota</taxon>
        <taxon>Viridiplantae</taxon>
        <taxon>Streptophyta</taxon>
        <taxon>Embryophyta</taxon>
        <taxon>Tracheophyta</taxon>
        <taxon>Spermatophyta</taxon>
        <taxon>Magnoliopsida</taxon>
        <taxon>eudicotyledons</taxon>
        <taxon>Gunneridae</taxon>
        <taxon>Pentapetalae</taxon>
        <taxon>rosids</taxon>
        <taxon>fabids</taxon>
        <taxon>Fagales</taxon>
        <taxon>Fagaceae</taxon>
        <taxon>Quercus</taxon>
    </lineage>
</organism>
<evidence type="ECO:0000256" key="8">
    <source>
        <dbReference type="ARBA" id="ARBA00023034"/>
    </source>
</evidence>
<comment type="subcellular location">
    <subcellularLocation>
        <location evidence="1">Golgi apparatus membrane</location>
        <topology evidence="1">Single-pass type II membrane protein</topology>
    </subcellularLocation>
</comment>
<dbReference type="GO" id="GO:0000139">
    <property type="term" value="C:Golgi membrane"/>
    <property type="evidence" value="ECO:0007669"/>
    <property type="project" value="UniProtKB-SubCell"/>
</dbReference>
<dbReference type="GO" id="GO:0009969">
    <property type="term" value="P:xyloglucan biosynthetic process"/>
    <property type="evidence" value="ECO:0007669"/>
    <property type="project" value="TreeGrafter"/>
</dbReference>
<dbReference type="Pfam" id="PF05637">
    <property type="entry name" value="Glyco_transf_34"/>
    <property type="match status" value="2"/>
</dbReference>
<comment type="catalytic activity">
    <reaction evidence="11">
        <text>Transfers an alpha-D-xylosyl residue from UDP-D-xylose to a glucose residue in xyloglucan, forming an alpha-(1-&gt;6)-D-xylosyl-D-glucose linkage.</text>
        <dbReference type="EC" id="2.4.2.39"/>
    </reaction>
</comment>
<keyword evidence="6" id="KW-0735">Signal-anchor</keyword>
<reference evidence="14 15" key="1">
    <citation type="journal article" date="2018" name="Sci. Data">
        <title>The draft genome sequence of cork oak.</title>
        <authorList>
            <person name="Ramos A.M."/>
            <person name="Usie A."/>
            <person name="Barbosa P."/>
            <person name="Barros P.M."/>
            <person name="Capote T."/>
            <person name="Chaves I."/>
            <person name="Simoes F."/>
            <person name="Abreu I."/>
            <person name="Carrasquinho I."/>
            <person name="Faro C."/>
            <person name="Guimaraes J.B."/>
            <person name="Mendonca D."/>
            <person name="Nobrega F."/>
            <person name="Rodrigues L."/>
            <person name="Saibo N.J.M."/>
            <person name="Varela M.C."/>
            <person name="Egas C."/>
            <person name="Matos J."/>
            <person name="Miguel C.M."/>
            <person name="Oliveira M.M."/>
            <person name="Ricardo C.P."/>
            <person name="Goncalves S."/>
        </authorList>
    </citation>
    <scope>NUCLEOTIDE SEQUENCE [LARGE SCALE GENOMIC DNA]</scope>
    <source>
        <strain evidence="15">cv. HL8</strain>
    </source>
</reference>
<evidence type="ECO:0000256" key="1">
    <source>
        <dbReference type="ARBA" id="ARBA00004323"/>
    </source>
</evidence>
<keyword evidence="10" id="KW-0325">Glycoprotein</keyword>
<evidence type="ECO:0000256" key="9">
    <source>
        <dbReference type="ARBA" id="ARBA00023136"/>
    </source>
</evidence>
<evidence type="ECO:0000256" key="5">
    <source>
        <dbReference type="ARBA" id="ARBA00022692"/>
    </source>
</evidence>
<sequence length="745" mass="85772">MQRMAQEAGSSSSNGYFTCIARVFQIKKTFYALLNITILCGCLTILLLRGTIGIRNPSFTYTLGPKISNWDQERSNWLNKNPEFPNYVNGKARVLLVTGSPPGPCDAPIGDHYLLKFIKNKIDYCRIHGIDIMYNMAILDEELAGYWAKLPLIRRLMLSHPEVEWIWWLDSDAMFTDMIFELPLSKYNNSNLVVHGYLELFNQKSWIALNTGSFLLRNCQWSLDLLDAWAQMGPKGPIRDEAGKVLTAKLKGRPAFEADDQSALIYLLSSKKSQWMDKVFLENSYYLHGYWVGLVDRYEKIMEKFHPGFGDERWPFVTHFVGCKPCGSYADYAIEKCFRSMERAFNFADNQVLKLYGFEHRGLLSPGLKRIRNETTRPLEFVHQIDIRPIHRLKTLLHGGGGDSVTHHRYQRPFGGGGGGATWQADKENNPEFPNHVNGKARVLLVTGSPPKPCDNPIGDHYLLKAIKNKIDYCRLHGIEIVYNLAHLDKELAGYWAKLPLIRRLMLSHPEVEWIWWMDSDALFTDMVFELPLKKYVNHNLVIHGYPDLLFDQKSWIALNTGSFLFRNCQWSLDLLDAWAPMGPKGAVRDEAGKILTANLKGRPAFEADDQSALIYLLISRKDEWMDKVFVENSYYLHGYWAGLVDRYEEMMEKYHPGLGDERWPFVTHFVGCKPCGSYGDYAVERCLSSMERAYNFADNQVLKLYGFRHRGLLSPKIRRIRNETTTPLEIVDQFDIRHSTNGHS</sequence>
<keyword evidence="8" id="KW-0333">Golgi apparatus</keyword>
<evidence type="ECO:0000256" key="11">
    <source>
        <dbReference type="ARBA" id="ARBA00051628"/>
    </source>
</evidence>
<keyword evidence="7 13" id="KW-1133">Transmembrane helix</keyword>
<evidence type="ECO:0000256" key="6">
    <source>
        <dbReference type="ARBA" id="ARBA00022968"/>
    </source>
</evidence>
<keyword evidence="15" id="KW-1185">Reference proteome</keyword>
<dbReference type="Gene3D" id="3.90.550.10">
    <property type="entry name" value="Spore Coat Polysaccharide Biosynthesis Protein SpsA, Chain A"/>
    <property type="match status" value="2"/>
</dbReference>
<evidence type="ECO:0000256" key="12">
    <source>
        <dbReference type="ARBA" id="ARBA00066326"/>
    </source>
</evidence>
<evidence type="ECO:0000313" key="15">
    <source>
        <dbReference type="Proteomes" id="UP000237347"/>
    </source>
</evidence>
<dbReference type="EC" id="2.4.2.39" evidence="12"/>
<comment type="similarity">
    <text evidence="2">Belongs to the glycosyltransferase 34 family.</text>
</comment>
<dbReference type="FunFam" id="3.90.550.10:FF:000032">
    <property type="entry name" value="xyloglucan 6-xylosyltransferase 2"/>
    <property type="match status" value="1"/>
</dbReference>
<dbReference type="InterPro" id="IPR029044">
    <property type="entry name" value="Nucleotide-diphossugar_trans"/>
</dbReference>
<evidence type="ECO:0000256" key="7">
    <source>
        <dbReference type="ARBA" id="ARBA00022989"/>
    </source>
</evidence>
<evidence type="ECO:0000256" key="2">
    <source>
        <dbReference type="ARBA" id="ARBA00005664"/>
    </source>
</evidence>
<evidence type="ECO:0000256" key="13">
    <source>
        <dbReference type="SAM" id="Phobius"/>
    </source>
</evidence>
<keyword evidence="9 13" id="KW-0472">Membrane</keyword>
<dbReference type="InterPro" id="IPR008630">
    <property type="entry name" value="Glyco_trans_34"/>
</dbReference>
<dbReference type="GO" id="GO:0005768">
    <property type="term" value="C:endosome"/>
    <property type="evidence" value="ECO:0007669"/>
    <property type="project" value="TreeGrafter"/>
</dbReference>
<comment type="caution">
    <text evidence="14">The sequence shown here is derived from an EMBL/GenBank/DDBJ whole genome shotgun (WGS) entry which is preliminary data.</text>
</comment>
<dbReference type="EMBL" id="PKMF04000092">
    <property type="protein sequence ID" value="KAK7851083.1"/>
    <property type="molecule type" value="Genomic_DNA"/>
</dbReference>
<evidence type="ECO:0000256" key="4">
    <source>
        <dbReference type="ARBA" id="ARBA00022679"/>
    </source>
</evidence>
<accession>A0AAW0LKU4</accession>
<gene>
    <name evidence="14" type="primary">XXT3_0</name>
    <name evidence="14" type="ORF">CFP56_043138</name>
</gene>
<feature type="transmembrane region" description="Helical" evidence="13">
    <location>
        <begin position="30"/>
        <end position="48"/>
    </location>
</feature>
<dbReference type="Proteomes" id="UP000237347">
    <property type="component" value="Unassembled WGS sequence"/>
</dbReference>
<evidence type="ECO:0000256" key="10">
    <source>
        <dbReference type="ARBA" id="ARBA00023180"/>
    </source>
</evidence>
<keyword evidence="4" id="KW-0808">Transferase</keyword>
<dbReference type="PANTHER" id="PTHR31311">
    <property type="entry name" value="XYLOGLUCAN 6-XYLOSYLTRANSFERASE 5-RELATED-RELATED"/>
    <property type="match status" value="1"/>
</dbReference>
<dbReference type="GO" id="GO:0005802">
    <property type="term" value="C:trans-Golgi network"/>
    <property type="evidence" value="ECO:0007669"/>
    <property type="project" value="TreeGrafter"/>
</dbReference>